<dbReference type="PATRIC" id="fig|28092.6.peg.4383"/>
<dbReference type="PANTHER" id="PTHR23539:SF1">
    <property type="entry name" value="MAJOR FACILITATOR SUPERFAMILY (MFS) PROFILE DOMAIN-CONTAINING PROTEIN"/>
    <property type="match status" value="1"/>
</dbReference>
<feature type="transmembrane region" description="Helical" evidence="4">
    <location>
        <begin position="136"/>
        <end position="156"/>
    </location>
</feature>
<reference evidence="6 7" key="1">
    <citation type="submission" date="2015-03" db="EMBL/GenBank/DDBJ databases">
        <title>Draft Genome Sequence of Burkholderia andropogonis type strain ICMP2807, isolated from Sorghum bicolor.</title>
        <authorList>
            <person name="Lopes-Santos L."/>
            <person name="Castro D.B."/>
            <person name="Ottoboni L.M."/>
            <person name="Park D."/>
            <person name="Weirc B.S."/>
            <person name="Destefano S.A."/>
        </authorList>
    </citation>
    <scope>NUCLEOTIDE SEQUENCE [LARGE SCALE GENOMIC DNA]</scope>
    <source>
        <strain evidence="6 7">ICMP2807</strain>
    </source>
</reference>
<dbReference type="Pfam" id="PF07690">
    <property type="entry name" value="MFS_1"/>
    <property type="match status" value="2"/>
</dbReference>
<keyword evidence="7" id="KW-1185">Reference proteome</keyword>
<evidence type="ECO:0000256" key="2">
    <source>
        <dbReference type="ARBA" id="ARBA00022989"/>
    </source>
</evidence>
<feature type="transmembrane region" description="Helical" evidence="4">
    <location>
        <begin position="318"/>
        <end position="336"/>
    </location>
</feature>
<accession>A0A0F5JY22</accession>
<keyword evidence="1 4" id="KW-0812">Transmembrane</keyword>
<dbReference type="AlphaFoldDB" id="A0A0F5JY22"/>
<comment type="caution">
    <text evidence="6">The sequence shown here is derived from an EMBL/GenBank/DDBJ whole genome shotgun (WGS) entry which is preliminary data.</text>
</comment>
<evidence type="ECO:0000256" key="1">
    <source>
        <dbReference type="ARBA" id="ARBA00022692"/>
    </source>
</evidence>
<name>A0A0F5JY22_9BURK</name>
<dbReference type="RefSeq" id="WP_046153628.1">
    <property type="nucleotide sequence ID" value="NZ_CADFGU010000015.1"/>
</dbReference>
<feature type="transmembrane region" description="Helical" evidence="4">
    <location>
        <begin position="162"/>
        <end position="180"/>
    </location>
</feature>
<dbReference type="Gene3D" id="1.20.1250.20">
    <property type="entry name" value="MFS general substrate transporter like domains"/>
    <property type="match status" value="2"/>
</dbReference>
<dbReference type="InterPro" id="IPR036259">
    <property type="entry name" value="MFS_trans_sf"/>
</dbReference>
<evidence type="ECO:0000256" key="3">
    <source>
        <dbReference type="ARBA" id="ARBA00023136"/>
    </source>
</evidence>
<feature type="transmembrane region" description="Helical" evidence="4">
    <location>
        <begin position="44"/>
        <end position="64"/>
    </location>
</feature>
<dbReference type="GO" id="GO:0022857">
    <property type="term" value="F:transmembrane transporter activity"/>
    <property type="evidence" value="ECO:0007669"/>
    <property type="project" value="InterPro"/>
</dbReference>
<keyword evidence="2 4" id="KW-1133">Transmembrane helix</keyword>
<dbReference type="OrthoDB" id="9812574at2"/>
<evidence type="ECO:0000259" key="5">
    <source>
        <dbReference type="PROSITE" id="PS50850"/>
    </source>
</evidence>
<feature type="transmembrane region" description="Helical" evidence="4">
    <location>
        <begin position="377"/>
        <end position="401"/>
    </location>
</feature>
<feature type="transmembrane region" description="Helical" evidence="4">
    <location>
        <begin position="102"/>
        <end position="124"/>
    </location>
</feature>
<feature type="transmembrane region" description="Helical" evidence="4">
    <location>
        <begin position="251"/>
        <end position="272"/>
    </location>
</feature>
<dbReference type="EMBL" id="LAQU01000023">
    <property type="protein sequence ID" value="KKB62182.1"/>
    <property type="molecule type" value="Genomic_DNA"/>
</dbReference>
<feature type="transmembrane region" description="Helical" evidence="4">
    <location>
        <begin position="284"/>
        <end position="306"/>
    </location>
</feature>
<dbReference type="InterPro" id="IPR011701">
    <property type="entry name" value="MFS"/>
</dbReference>
<evidence type="ECO:0000313" key="7">
    <source>
        <dbReference type="Proteomes" id="UP000033618"/>
    </source>
</evidence>
<feature type="transmembrane region" description="Helical" evidence="4">
    <location>
        <begin position="12"/>
        <end position="32"/>
    </location>
</feature>
<organism evidence="6 7">
    <name type="scientific">Robbsia andropogonis</name>
    <dbReference type="NCBI Taxonomy" id="28092"/>
    <lineage>
        <taxon>Bacteria</taxon>
        <taxon>Pseudomonadati</taxon>
        <taxon>Pseudomonadota</taxon>
        <taxon>Betaproteobacteria</taxon>
        <taxon>Burkholderiales</taxon>
        <taxon>Burkholderiaceae</taxon>
        <taxon>Robbsia</taxon>
    </lineage>
</organism>
<dbReference type="STRING" id="28092.WM40_18695"/>
<dbReference type="PROSITE" id="PS50850">
    <property type="entry name" value="MFS"/>
    <property type="match status" value="1"/>
</dbReference>
<gene>
    <name evidence="6" type="ORF">WM40_18695</name>
</gene>
<keyword evidence="3 4" id="KW-0472">Membrane</keyword>
<feature type="transmembrane region" description="Helical" evidence="4">
    <location>
        <begin position="71"/>
        <end position="96"/>
    </location>
</feature>
<dbReference type="InterPro" id="IPR020846">
    <property type="entry name" value="MFS_dom"/>
</dbReference>
<proteinExistence type="predicted"/>
<dbReference type="SUPFAM" id="SSF103473">
    <property type="entry name" value="MFS general substrate transporter"/>
    <property type="match status" value="1"/>
</dbReference>
<feature type="transmembrane region" description="Helical" evidence="4">
    <location>
        <begin position="342"/>
        <end position="365"/>
    </location>
</feature>
<sequence length="464" mass="48373">MVTIRSLRALDWLNFFIANVQTGFGPFIASYLASEKWTQGEIGVALSVGTITAMVSQLPAGAVVDAIRSKHFAAISAIVAVTISALMFALSTAWISVVGAEVLHGFASCMLVPALAAISLKLVGRANLGDRLGRNARWASIGSAFAALLMGLFGQYVSVRAIFWLTAALTIPSIFALVMIEGGGDSFRWVDRLLARFKGRGTNNAAYGPGGAAASAARAAAARAAQAAVTTSTLEDEPKESIWILVRDRRLLTFAVCIVLFHLSNAAMLNLAAGEVTLKMGDHVQLVIAACIVVPQIIVAAMSPWVGRASQRWGRRPILVLGFSALPIRALLFAVTSNSPYLLVPVQAFDGLSAAVFGVMLPLIAADVAGGKGRYNLCIGFFGLAAGVGATLSTSLAGFAADRFGSTMAFFGLAAVGALAVLTVWLAMPETRERTLDNAAESLGGGIDASATMVEPASADEHAR</sequence>
<evidence type="ECO:0000256" key="4">
    <source>
        <dbReference type="SAM" id="Phobius"/>
    </source>
</evidence>
<feature type="domain" description="Major facilitator superfamily (MFS) profile" evidence="5">
    <location>
        <begin position="1"/>
        <end position="432"/>
    </location>
</feature>
<feature type="transmembrane region" description="Helical" evidence="4">
    <location>
        <begin position="407"/>
        <end position="428"/>
    </location>
</feature>
<evidence type="ECO:0000313" key="6">
    <source>
        <dbReference type="EMBL" id="KKB62182.1"/>
    </source>
</evidence>
<protein>
    <submittedName>
        <fullName evidence="6">ABC transporter permease</fullName>
    </submittedName>
</protein>
<dbReference type="Proteomes" id="UP000033618">
    <property type="component" value="Unassembled WGS sequence"/>
</dbReference>
<dbReference type="PANTHER" id="PTHR23539">
    <property type="entry name" value="MFS TRANSPORTER"/>
    <property type="match status" value="1"/>
</dbReference>